<dbReference type="AlphaFoldDB" id="A0A9W6Z484"/>
<evidence type="ECO:0000313" key="2">
    <source>
        <dbReference type="EMBL" id="GMG55918.1"/>
    </source>
</evidence>
<feature type="transmembrane region" description="Helical" evidence="1">
    <location>
        <begin position="12"/>
        <end position="33"/>
    </location>
</feature>
<protein>
    <submittedName>
        <fullName evidence="2">Unnamed protein product</fullName>
    </submittedName>
</protein>
<comment type="caution">
    <text evidence="2">The sequence shown here is derived from an EMBL/GenBank/DDBJ whole genome shotgun (WGS) entry which is preliminary data.</text>
</comment>
<keyword evidence="3" id="KW-1185">Reference proteome</keyword>
<keyword evidence="1" id="KW-1133">Transmembrane helix</keyword>
<name>A0A9W6Z484_AMBMO</name>
<accession>A0A9W6Z484</accession>
<gene>
    <name evidence="2" type="ORF">Amon01_000798700</name>
</gene>
<keyword evidence="1" id="KW-0812">Transmembrane</keyword>
<evidence type="ECO:0000313" key="3">
    <source>
        <dbReference type="Proteomes" id="UP001165063"/>
    </source>
</evidence>
<dbReference type="EMBL" id="BSXU01006498">
    <property type="protein sequence ID" value="GMG55918.1"/>
    <property type="molecule type" value="Genomic_DNA"/>
</dbReference>
<keyword evidence="1" id="KW-0472">Membrane</keyword>
<organism evidence="2 3">
    <name type="scientific">Ambrosiozyma monospora</name>
    <name type="common">Yeast</name>
    <name type="synonym">Endomycopsis monosporus</name>
    <dbReference type="NCBI Taxonomy" id="43982"/>
    <lineage>
        <taxon>Eukaryota</taxon>
        <taxon>Fungi</taxon>
        <taxon>Dikarya</taxon>
        <taxon>Ascomycota</taxon>
        <taxon>Saccharomycotina</taxon>
        <taxon>Pichiomycetes</taxon>
        <taxon>Pichiales</taxon>
        <taxon>Pichiaceae</taxon>
        <taxon>Ambrosiozyma</taxon>
    </lineage>
</organism>
<dbReference type="Proteomes" id="UP001165063">
    <property type="component" value="Unassembled WGS sequence"/>
</dbReference>
<proteinExistence type="predicted"/>
<evidence type="ECO:0000256" key="1">
    <source>
        <dbReference type="SAM" id="Phobius"/>
    </source>
</evidence>
<sequence length="114" mass="12855">MHHWKLVIRRFVWLYDSLVACTTGCWLLVQVLGPQLEVPVDMKCATCLLVIVQVLWCHGKSLDMACTTGCWLLVQVWGPFAGSRCGYGMYHLHHGHSAPNLGSPEDEVVDLYGW</sequence>
<reference evidence="2" key="1">
    <citation type="submission" date="2023-04" db="EMBL/GenBank/DDBJ databases">
        <title>Ambrosiozyma monospora NBRC 1965.</title>
        <authorList>
            <person name="Ichikawa N."/>
            <person name="Sato H."/>
            <person name="Tonouchi N."/>
        </authorList>
    </citation>
    <scope>NUCLEOTIDE SEQUENCE</scope>
    <source>
        <strain evidence="2">NBRC 1965</strain>
    </source>
</reference>